<reference evidence="1 2" key="1">
    <citation type="submission" date="2018-03" db="EMBL/GenBank/DDBJ databases">
        <authorList>
            <person name="Fogelqvist J."/>
        </authorList>
    </citation>
    <scope>NUCLEOTIDE SEQUENCE [LARGE SCALE GENOMIC DNA]</scope>
</reference>
<proteinExistence type="predicted"/>
<evidence type="ECO:0000313" key="2">
    <source>
        <dbReference type="Proteomes" id="UP000290189"/>
    </source>
</evidence>
<gene>
    <name evidence="1" type="ORF">PLBR_LOCUS3846</name>
</gene>
<protein>
    <submittedName>
        <fullName evidence="1">Uncharacterized protein</fullName>
    </submittedName>
</protein>
<dbReference type="EMBL" id="OVEO01000006">
    <property type="protein sequence ID" value="SPQ96631.1"/>
    <property type="molecule type" value="Genomic_DNA"/>
</dbReference>
<organism evidence="1 2">
    <name type="scientific">Plasmodiophora brassicae</name>
    <name type="common">Clubroot disease agent</name>
    <dbReference type="NCBI Taxonomy" id="37360"/>
    <lineage>
        <taxon>Eukaryota</taxon>
        <taxon>Sar</taxon>
        <taxon>Rhizaria</taxon>
        <taxon>Endomyxa</taxon>
        <taxon>Phytomyxea</taxon>
        <taxon>Plasmodiophorida</taxon>
        <taxon>Plasmodiophoridae</taxon>
        <taxon>Plasmodiophora</taxon>
    </lineage>
</organism>
<keyword evidence="1" id="KW-0496">Mitochondrion</keyword>
<evidence type="ECO:0000313" key="1">
    <source>
        <dbReference type="EMBL" id="SPQ96631.1"/>
    </source>
</evidence>
<sequence length="68" mass="7865">MAFDTQAEMKHFLETYAKKTGFHFKPFAEKERSIDCLATTAPGREANRTAISTIQTRRRIVTFEQLAR</sequence>
<dbReference type="Proteomes" id="UP000290189">
    <property type="component" value="Unassembled WGS sequence"/>
</dbReference>
<accession>A0A3P3Y8Y3</accession>
<dbReference type="AlphaFoldDB" id="A0A3P3Y8Y3"/>
<geneLocation type="mitochondrion" evidence="1"/>
<name>A0A3P3Y8Y3_PLABS</name>